<feature type="signal peptide" evidence="7">
    <location>
        <begin position="1"/>
        <end position="16"/>
    </location>
</feature>
<keyword evidence="3 6" id="KW-0812">Transmembrane</keyword>
<sequence>MTLLATLLALLAAALAGDSVRERRLMSTREDGSARGSGSTLGLGLGLGSGSGTGSTAHDVPRTSSGLPAWLTAPWFAGLMAGVLILLLVGGVVGLVAGVAAVLPVSRWIGRLEPAAAARRRAAELADLPLALDLVVAAVDAGRPTGHVLSLVADAVGGALGERLDGVAVRIEVGADPVTVWRELVDDPVLAPLARALARASRSGTSVHRSLVRSADDLRSSARAEALERARSVGVRTAAPLGACFLPAFLLVGVVPTVASTFVELGL</sequence>
<protein>
    <submittedName>
        <fullName evidence="9">Type II secretion system F family protein</fullName>
    </submittedName>
</protein>
<comment type="subcellular location">
    <subcellularLocation>
        <location evidence="1">Cell membrane</location>
        <topology evidence="1">Multi-pass membrane protein</topology>
    </subcellularLocation>
</comment>
<dbReference type="Pfam" id="PF00482">
    <property type="entry name" value="T2SSF"/>
    <property type="match status" value="1"/>
</dbReference>
<evidence type="ECO:0000256" key="5">
    <source>
        <dbReference type="ARBA" id="ARBA00023136"/>
    </source>
</evidence>
<evidence type="ECO:0000256" key="1">
    <source>
        <dbReference type="ARBA" id="ARBA00004651"/>
    </source>
</evidence>
<dbReference type="InterPro" id="IPR018076">
    <property type="entry name" value="T2SS_GspF_dom"/>
</dbReference>
<dbReference type="GO" id="GO:0005886">
    <property type="term" value="C:plasma membrane"/>
    <property type="evidence" value="ECO:0007669"/>
    <property type="project" value="UniProtKB-SubCell"/>
</dbReference>
<feature type="transmembrane region" description="Helical" evidence="6">
    <location>
        <begin position="238"/>
        <end position="259"/>
    </location>
</feature>
<dbReference type="PANTHER" id="PTHR35007">
    <property type="entry name" value="INTEGRAL MEMBRANE PROTEIN-RELATED"/>
    <property type="match status" value="1"/>
</dbReference>
<evidence type="ECO:0000256" key="2">
    <source>
        <dbReference type="ARBA" id="ARBA00022475"/>
    </source>
</evidence>
<dbReference type="Proteomes" id="UP000307768">
    <property type="component" value="Unassembled WGS sequence"/>
</dbReference>
<evidence type="ECO:0000313" key="9">
    <source>
        <dbReference type="EMBL" id="KAA1425134.1"/>
    </source>
</evidence>
<feature type="chain" id="PRO_5038928487" evidence="7">
    <location>
        <begin position="17"/>
        <end position="267"/>
    </location>
</feature>
<reference evidence="9 10" key="1">
    <citation type="submission" date="2019-09" db="EMBL/GenBank/DDBJ databases">
        <title>Mumia zhuanghuii sp. nov. isolated from the intestinal contents of plateau pika (Ochotona curzoniae) in the Qinghai-Tibet plateau of China.</title>
        <authorList>
            <person name="Tian Z."/>
        </authorList>
    </citation>
    <scope>NUCLEOTIDE SEQUENCE [LARGE SCALE GENOMIC DNA]</scope>
    <source>
        <strain evidence="10">350</strain>
    </source>
</reference>
<evidence type="ECO:0000313" key="10">
    <source>
        <dbReference type="Proteomes" id="UP000307768"/>
    </source>
</evidence>
<dbReference type="AlphaFoldDB" id="A0A5Q6S410"/>
<gene>
    <name evidence="9" type="ORF">FE697_004455</name>
</gene>
<feature type="domain" description="Type II secretion system protein GspF" evidence="8">
    <location>
        <begin position="132"/>
        <end position="254"/>
    </location>
</feature>
<dbReference type="EMBL" id="VDFQ02000001">
    <property type="protein sequence ID" value="KAA1425134.1"/>
    <property type="molecule type" value="Genomic_DNA"/>
</dbReference>
<evidence type="ECO:0000256" key="4">
    <source>
        <dbReference type="ARBA" id="ARBA00022989"/>
    </source>
</evidence>
<evidence type="ECO:0000256" key="6">
    <source>
        <dbReference type="SAM" id="Phobius"/>
    </source>
</evidence>
<evidence type="ECO:0000256" key="3">
    <source>
        <dbReference type="ARBA" id="ARBA00022692"/>
    </source>
</evidence>
<proteinExistence type="predicted"/>
<keyword evidence="5 6" id="KW-0472">Membrane</keyword>
<organism evidence="9 10">
    <name type="scientific">Mumia zhuanghuii</name>
    <dbReference type="NCBI Taxonomy" id="2585211"/>
    <lineage>
        <taxon>Bacteria</taxon>
        <taxon>Bacillati</taxon>
        <taxon>Actinomycetota</taxon>
        <taxon>Actinomycetes</taxon>
        <taxon>Propionibacteriales</taxon>
        <taxon>Nocardioidaceae</taxon>
        <taxon>Mumia</taxon>
    </lineage>
</organism>
<keyword evidence="2" id="KW-1003">Cell membrane</keyword>
<keyword evidence="7" id="KW-0732">Signal</keyword>
<name>A0A5Q6S410_9ACTN</name>
<dbReference type="OrthoDB" id="3267562at2"/>
<dbReference type="PANTHER" id="PTHR35007:SF3">
    <property type="entry name" value="POSSIBLE CONSERVED ALANINE RICH MEMBRANE PROTEIN"/>
    <property type="match status" value="1"/>
</dbReference>
<comment type="caution">
    <text evidence="9">The sequence shown here is derived from an EMBL/GenBank/DDBJ whole genome shotgun (WGS) entry which is preliminary data.</text>
</comment>
<evidence type="ECO:0000259" key="8">
    <source>
        <dbReference type="Pfam" id="PF00482"/>
    </source>
</evidence>
<evidence type="ECO:0000256" key="7">
    <source>
        <dbReference type="SAM" id="SignalP"/>
    </source>
</evidence>
<dbReference type="RefSeq" id="WP_149768308.1">
    <property type="nucleotide sequence ID" value="NZ_VDFQ02000001.1"/>
</dbReference>
<keyword evidence="4 6" id="KW-1133">Transmembrane helix</keyword>
<feature type="transmembrane region" description="Helical" evidence="6">
    <location>
        <begin position="75"/>
        <end position="103"/>
    </location>
</feature>
<accession>A0A5Q6S410</accession>